<evidence type="ECO:0000313" key="2">
    <source>
        <dbReference type="EMBL" id="KKQ32204.1"/>
    </source>
</evidence>
<feature type="domain" description="DUF1937" evidence="1">
    <location>
        <begin position="49"/>
        <end position="110"/>
    </location>
</feature>
<dbReference type="InterPro" id="IPR015235">
    <property type="entry name" value="DUF1937"/>
</dbReference>
<name>A0A0G0J6L6_9BACT</name>
<proteinExistence type="predicted"/>
<dbReference type="Pfam" id="PF09152">
    <property type="entry name" value="DUF1937"/>
    <property type="match status" value="1"/>
</dbReference>
<evidence type="ECO:0000259" key="1">
    <source>
        <dbReference type="Pfam" id="PF09152"/>
    </source>
</evidence>
<reference evidence="2 3" key="1">
    <citation type="journal article" date="2015" name="Nature">
        <title>rRNA introns, odd ribosomes, and small enigmatic genomes across a large radiation of phyla.</title>
        <authorList>
            <person name="Brown C.T."/>
            <person name="Hug L.A."/>
            <person name="Thomas B.C."/>
            <person name="Sharon I."/>
            <person name="Castelle C.J."/>
            <person name="Singh A."/>
            <person name="Wilkins M.J."/>
            <person name="Williams K.H."/>
            <person name="Banfield J.F."/>
        </authorList>
    </citation>
    <scope>NUCLEOTIDE SEQUENCE [LARGE SCALE GENOMIC DNA]</scope>
</reference>
<organism evidence="2 3">
    <name type="scientific">Candidatus Nomurabacteria bacterium GW2011_GWA1_37_20</name>
    <dbReference type="NCBI Taxonomy" id="1618729"/>
    <lineage>
        <taxon>Bacteria</taxon>
        <taxon>Candidatus Nomuraibacteriota</taxon>
    </lineage>
</organism>
<dbReference type="Gene3D" id="3.40.50.10400">
    <property type="entry name" value="Hypothetical protein PA1492"/>
    <property type="match status" value="1"/>
</dbReference>
<evidence type="ECO:0000313" key="3">
    <source>
        <dbReference type="Proteomes" id="UP000034701"/>
    </source>
</evidence>
<sequence>MRIVGIIGPYFSGGNRRLIDHNIANVQYVMIAIANHFAENRLVGFFAPHSHTARFERIAQAPEAYYHALDDAIYDLACEVFVLLPAWENSIGAKRDRERAIKQNKPVFFLESYDGGSIEKLLASIEAWARQI</sequence>
<comment type="caution">
    <text evidence="2">The sequence shown here is derived from an EMBL/GenBank/DDBJ whole genome shotgun (WGS) entry which is preliminary data.</text>
</comment>
<dbReference type="SUPFAM" id="SSF52309">
    <property type="entry name" value="N-(deoxy)ribosyltransferase-like"/>
    <property type="match status" value="1"/>
</dbReference>
<dbReference type="AlphaFoldDB" id="A0A0G0J6L6"/>
<dbReference type="EMBL" id="LBTA01000025">
    <property type="protein sequence ID" value="KKQ32204.1"/>
    <property type="molecule type" value="Genomic_DNA"/>
</dbReference>
<dbReference type="Proteomes" id="UP000034701">
    <property type="component" value="Unassembled WGS sequence"/>
</dbReference>
<gene>
    <name evidence="2" type="ORF">US45_C0025G0007</name>
</gene>
<accession>A0A0G0J6L6</accession>
<protein>
    <recommendedName>
        <fullName evidence="1">DUF1937 domain-containing protein</fullName>
    </recommendedName>
</protein>